<dbReference type="GO" id="GO:1990904">
    <property type="term" value="C:ribonucleoprotein complex"/>
    <property type="evidence" value="ECO:0007669"/>
    <property type="project" value="UniProtKB-KW"/>
</dbReference>
<evidence type="ECO:0000313" key="6">
    <source>
        <dbReference type="Proteomes" id="UP000095751"/>
    </source>
</evidence>
<dbReference type="FunCoup" id="A0A1E7FNC9">
    <property type="interactions" value="127"/>
</dbReference>
<organism evidence="5 6">
    <name type="scientific">Fragilariopsis cylindrus CCMP1102</name>
    <dbReference type="NCBI Taxonomy" id="635003"/>
    <lineage>
        <taxon>Eukaryota</taxon>
        <taxon>Sar</taxon>
        <taxon>Stramenopiles</taxon>
        <taxon>Ochrophyta</taxon>
        <taxon>Bacillariophyta</taxon>
        <taxon>Bacillariophyceae</taxon>
        <taxon>Bacillariophycidae</taxon>
        <taxon>Bacillariales</taxon>
        <taxon>Bacillariaceae</taxon>
        <taxon>Fragilariopsis</taxon>
    </lineage>
</organism>
<dbReference type="SUPFAM" id="SSF54736">
    <property type="entry name" value="ClpS-like"/>
    <property type="match status" value="1"/>
</dbReference>
<keyword evidence="3" id="KW-0687">Ribonucleoprotein</keyword>
<keyword evidence="2" id="KW-0689">Ribosomal protein</keyword>
<dbReference type="GO" id="GO:0003729">
    <property type="term" value="F:mRNA binding"/>
    <property type="evidence" value="ECO:0007669"/>
    <property type="project" value="TreeGrafter"/>
</dbReference>
<evidence type="ECO:0000259" key="4">
    <source>
        <dbReference type="Pfam" id="PF00542"/>
    </source>
</evidence>
<evidence type="ECO:0000256" key="1">
    <source>
        <dbReference type="ARBA" id="ARBA00007197"/>
    </source>
</evidence>
<dbReference type="CDD" id="cd00387">
    <property type="entry name" value="Ribosomal_L7_L12"/>
    <property type="match status" value="1"/>
</dbReference>
<feature type="domain" description="Large ribosomal subunit protein bL12 C-terminal" evidence="4">
    <location>
        <begin position="81"/>
        <end position="147"/>
    </location>
</feature>
<accession>A0A1E7FNC9</accession>
<sequence length="148" mass="15708">MPPLESDPEKVVASPHIHELANEIVHLNLLELKELTDKIAVHFEFDDEMMAANYGGGGGGGAAGGDGAGAEVEAVEEKTIFDLKLIGFDAKAKIKVIKEVRSIGGLGLKEAKELVEGAPKVIQKDLKQDKAEELKAKLEAVGAQVEIV</sequence>
<dbReference type="OrthoDB" id="250175at2759"/>
<dbReference type="Pfam" id="PF00542">
    <property type="entry name" value="Ribosomal_L12"/>
    <property type="match status" value="1"/>
</dbReference>
<comment type="similarity">
    <text evidence="1">Belongs to the bacterial ribosomal protein bL12 family.</text>
</comment>
<name>A0A1E7FNC9_9STRA</name>
<dbReference type="InterPro" id="IPR000206">
    <property type="entry name" value="Ribosomal_bL12"/>
</dbReference>
<reference evidence="5 6" key="1">
    <citation type="submission" date="2016-09" db="EMBL/GenBank/DDBJ databases">
        <title>Extensive genetic diversity and differential bi-allelic expression allows diatom success in the polar Southern Ocean.</title>
        <authorList>
            <consortium name="DOE Joint Genome Institute"/>
            <person name="Mock T."/>
            <person name="Otillar R.P."/>
            <person name="Strauss J."/>
            <person name="Dupont C."/>
            <person name="Frickenhaus S."/>
            <person name="Maumus F."/>
            <person name="Mcmullan M."/>
            <person name="Sanges R."/>
            <person name="Schmutz J."/>
            <person name="Toseland A."/>
            <person name="Valas R."/>
            <person name="Veluchamy A."/>
            <person name="Ward B.J."/>
            <person name="Allen A."/>
            <person name="Barry K."/>
            <person name="Falciatore A."/>
            <person name="Ferrante M."/>
            <person name="Fortunato A.E."/>
            <person name="Gloeckner G."/>
            <person name="Gruber A."/>
            <person name="Hipkin R."/>
            <person name="Janech M."/>
            <person name="Kroth P."/>
            <person name="Leese F."/>
            <person name="Lindquist E."/>
            <person name="Lyon B.R."/>
            <person name="Martin J."/>
            <person name="Mayer C."/>
            <person name="Parker M."/>
            <person name="Quesneville H."/>
            <person name="Raymond J."/>
            <person name="Uhlig C."/>
            <person name="Valentin K.U."/>
            <person name="Worden A.Z."/>
            <person name="Armbrust E.V."/>
            <person name="Bowler C."/>
            <person name="Green B."/>
            <person name="Moulton V."/>
            <person name="Van Oosterhout C."/>
            <person name="Grigoriev I."/>
        </authorList>
    </citation>
    <scope>NUCLEOTIDE SEQUENCE [LARGE SCALE GENOMIC DNA]</scope>
    <source>
        <strain evidence="5 6">CCMP1102</strain>
    </source>
</reference>
<dbReference type="Gene3D" id="3.30.1390.10">
    <property type="match status" value="1"/>
</dbReference>
<dbReference type="PANTHER" id="PTHR45987:SF4">
    <property type="entry name" value="LARGE RIBOSOMAL SUBUNIT PROTEIN BL12M"/>
    <property type="match status" value="1"/>
</dbReference>
<dbReference type="InterPro" id="IPR014719">
    <property type="entry name" value="Ribosomal_bL12_C/ClpS-like"/>
</dbReference>
<dbReference type="SUPFAM" id="SSF48300">
    <property type="entry name" value="Ribosomal protein L7/12, oligomerisation (N-terminal) domain"/>
    <property type="match status" value="1"/>
</dbReference>
<evidence type="ECO:0000256" key="2">
    <source>
        <dbReference type="ARBA" id="ARBA00022980"/>
    </source>
</evidence>
<dbReference type="Gene3D" id="1.20.5.710">
    <property type="entry name" value="Single helix bin"/>
    <property type="match status" value="1"/>
</dbReference>
<dbReference type="GO" id="GO:0006412">
    <property type="term" value="P:translation"/>
    <property type="evidence" value="ECO:0007669"/>
    <property type="project" value="InterPro"/>
</dbReference>
<dbReference type="Proteomes" id="UP000095751">
    <property type="component" value="Unassembled WGS sequence"/>
</dbReference>
<keyword evidence="6" id="KW-1185">Reference proteome</keyword>
<dbReference type="FunFam" id="3.30.1390.10:FF:000001">
    <property type="entry name" value="50S ribosomal protein L7/L12"/>
    <property type="match status" value="1"/>
</dbReference>
<dbReference type="HAMAP" id="MF_00368">
    <property type="entry name" value="Ribosomal_bL12"/>
    <property type="match status" value="1"/>
</dbReference>
<dbReference type="GO" id="GO:0005840">
    <property type="term" value="C:ribosome"/>
    <property type="evidence" value="ECO:0007669"/>
    <property type="project" value="UniProtKB-KW"/>
</dbReference>
<dbReference type="KEGG" id="fcy:FRACYDRAFT_181683"/>
<gene>
    <name evidence="5" type="ORF">FRACYDRAFT_181683</name>
</gene>
<dbReference type="NCBIfam" id="TIGR00855">
    <property type="entry name" value="L12"/>
    <property type="match status" value="1"/>
</dbReference>
<evidence type="ECO:0000313" key="5">
    <source>
        <dbReference type="EMBL" id="OEU19672.1"/>
    </source>
</evidence>
<protein>
    <submittedName>
        <fullName evidence="5">ClpS-like protein</fullName>
    </submittedName>
</protein>
<evidence type="ECO:0000256" key="3">
    <source>
        <dbReference type="ARBA" id="ARBA00023274"/>
    </source>
</evidence>
<dbReference type="InParanoid" id="A0A1E7FNC9"/>
<dbReference type="InterPro" id="IPR013823">
    <property type="entry name" value="Ribosomal_bL12_C"/>
</dbReference>
<dbReference type="InterPro" id="IPR036235">
    <property type="entry name" value="Ribosomal_bL12_oligo_N_sf"/>
</dbReference>
<proteinExistence type="inferred from homology"/>
<dbReference type="EMBL" id="KV784355">
    <property type="protein sequence ID" value="OEU19672.1"/>
    <property type="molecule type" value="Genomic_DNA"/>
</dbReference>
<dbReference type="AlphaFoldDB" id="A0A1E7FNC9"/>
<dbReference type="PANTHER" id="PTHR45987">
    <property type="entry name" value="39S RIBOSOMAL PROTEIN L12"/>
    <property type="match status" value="1"/>
</dbReference>
<dbReference type="GO" id="GO:0003735">
    <property type="term" value="F:structural constituent of ribosome"/>
    <property type="evidence" value="ECO:0007669"/>
    <property type="project" value="InterPro"/>
</dbReference>